<dbReference type="EMBL" id="BQXS01012741">
    <property type="protein sequence ID" value="GKT27399.1"/>
    <property type="molecule type" value="Genomic_DNA"/>
</dbReference>
<dbReference type="PANTHER" id="PTHR11575">
    <property type="entry name" value="5'-NUCLEOTIDASE-RELATED"/>
    <property type="match status" value="1"/>
</dbReference>
<dbReference type="SUPFAM" id="SSF56300">
    <property type="entry name" value="Metallo-dependent phosphatases"/>
    <property type="match status" value="1"/>
</dbReference>
<comment type="caution">
    <text evidence="2">The sequence shown here is derived from an EMBL/GenBank/DDBJ whole genome shotgun (WGS) entry which is preliminary data.</text>
</comment>
<organism evidence="2 3">
    <name type="scientific">Aduncisulcus paluster</name>
    <dbReference type="NCBI Taxonomy" id="2918883"/>
    <lineage>
        <taxon>Eukaryota</taxon>
        <taxon>Metamonada</taxon>
        <taxon>Carpediemonas-like organisms</taxon>
        <taxon>Aduncisulcus</taxon>
    </lineage>
</organism>
<evidence type="ECO:0000313" key="3">
    <source>
        <dbReference type="Proteomes" id="UP001057375"/>
    </source>
</evidence>
<keyword evidence="1" id="KW-1133">Transmembrane helix</keyword>
<dbReference type="InterPro" id="IPR006179">
    <property type="entry name" value="5_nucleotidase/apyrase"/>
</dbReference>
<keyword evidence="3" id="KW-1185">Reference proteome</keyword>
<proteinExistence type="predicted"/>
<dbReference type="InterPro" id="IPR029052">
    <property type="entry name" value="Metallo-depent_PP-like"/>
</dbReference>
<reference evidence="2" key="1">
    <citation type="submission" date="2022-03" db="EMBL/GenBank/DDBJ databases">
        <title>Draft genome sequence of Aduncisulcus paluster, a free-living microaerophilic Fornicata.</title>
        <authorList>
            <person name="Yuyama I."/>
            <person name="Kume K."/>
            <person name="Tamura T."/>
            <person name="Inagaki Y."/>
            <person name="Hashimoto T."/>
        </authorList>
    </citation>
    <scope>NUCLEOTIDE SEQUENCE</scope>
    <source>
        <strain evidence="2">NY0171</strain>
    </source>
</reference>
<evidence type="ECO:0000313" key="2">
    <source>
        <dbReference type="EMBL" id="GKT27399.1"/>
    </source>
</evidence>
<feature type="transmembrane region" description="Helical" evidence="1">
    <location>
        <begin position="595"/>
        <end position="618"/>
    </location>
</feature>
<name>A0ABQ5K4A5_9EUKA</name>
<keyword evidence="1" id="KW-0472">Membrane</keyword>
<dbReference type="Gene3D" id="3.60.21.10">
    <property type="match status" value="1"/>
</dbReference>
<keyword evidence="1" id="KW-0812">Transmembrane</keyword>
<gene>
    <name evidence="2" type="ORF">ADUPG1_013812</name>
</gene>
<dbReference type="PANTHER" id="PTHR11575:SF24">
    <property type="entry name" value="5'-NUCLEOTIDASE"/>
    <property type="match status" value="1"/>
</dbReference>
<dbReference type="Proteomes" id="UP001057375">
    <property type="component" value="Unassembled WGS sequence"/>
</dbReference>
<evidence type="ECO:0000256" key="1">
    <source>
        <dbReference type="SAM" id="Phobius"/>
    </source>
</evidence>
<sequence>MDGTSDYMYFDSGDLFMGSGYDVLAQYNGRKSGVFEVLTLLGKNTIPLTASIPGDNEFSLFSNNDNIDNLYSLNSYFTEMQDSSVLTNVQLDQNLVSIIPPSSKIHTTESGIKACIYGIIPESMSQISVFPQTISISDPMTSLQNAYDSLSDEQCDIHIVLSHCGLNYDLALAQELTWVGLIVSGHDGVLLTSDDVYDNIPGHYHIAGTYPMYINGTSIVSNYRNGVYFSHIVFDVREGGTKDISEITVVEELSSSDFIDINSPIDPDMDELIRVLRSISGNRINAFSSISKGCFGISQMLTNVYCHTQACSAGQLIVGMMNYYQKYVWTASGNKSSNEANHVVSLLPTSFSSLAMGIPNVVNALDLEMLAQLSPLVEEIYVIQILGRDFYTIMHRALRYSIPSEKDWREYYNEYFNSVIPGSFLQVFGLDTEYKHHSFNDTPSINTILKTYGSGTLSSDASLVSFSSYFMDAVTHKGTSFLNNEEIIEVVLPKSLLNGFHSHDEMIQTINIISVENTGVSILQMFEEQFLDKNNVINCDITNGDDEEGFANYYYETGKNDGKVLSSVLDDPVDKPRCTFDMNILSFHGLENNDVVGLVFISISIGIVIVLGLCVCICGKKTVLLGLSGEEKGLLEENAPLES</sequence>
<protein>
    <submittedName>
        <fullName evidence="2">5'-Nucleotidase/apyrase like protein</fullName>
    </submittedName>
</protein>
<accession>A0ABQ5K4A5</accession>